<dbReference type="OrthoDB" id="9812088at2"/>
<protein>
    <submittedName>
        <fullName evidence="1">DUF1320 domain-containing protein</fullName>
    </submittedName>
</protein>
<dbReference type="Proteomes" id="UP000293154">
    <property type="component" value="Chromosome"/>
</dbReference>
<evidence type="ECO:0000313" key="3">
    <source>
        <dbReference type="Proteomes" id="UP000293154"/>
    </source>
</evidence>
<keyword evidence="3" id="KW-1185">Reference proteome</keyword>
<reference evidence="1 3" key="1">
    <citation type="submission" date="2019-03" db="EMBL/GenBank/DDBJ databases">
        <title>Pragia sp. nov. isolated from the gut tract of Carduelis flavirostris.</title>
        <authorList>
            <person name="Ge Y."/>
        </authorList>
    </citation>
    <scope>NUCLEOTIDE SEQUENCE [LARGE SCALE GENOMIC DNA]</scope>
    <source>
        <strain evidence="1 3">CF-458</strain>
    </source>
</reference>
<dbReference type="KEGG" id="prag:EKN56_06340"/>
<dbReference type="AlphaFoldDB" id="A0A411WHK0"/>
<dbReference type="EMBL" id="CP034752">
    <property type="protein sequence ID" value="QBH95770.1"/>
    <property type="molecule type" value="Genomic_DNA"/>
</dbReference>
<organism evidence="1 3">
    <name type="scientific">Limnobaculum zhutongyuii</name>
    <dbReference type="NCBI Taxonomy" id="2498113"/>
    <lineage>
        <taxon>Bacteria</taxon>
        <taxon>Pseudomonadati</taxon>
        <taxon>Pseudomonadota</taxon>
        <taxon>Gammaproteobacteria</taxon>
        <taxon>Enterobacterales</taxon>
        <taxon>Budviciaceae</taxon>
        <taxon>Limnobaculum</taxon>
    </lineage>
</organism>
<dbReference type="InterPro" id="IPR009752">
    <property type="entry name" value="Phage_Mu_GpJ"/>
</dbReference>
<evidence type="ECO:0000313" key="2">
    <source>
        <dbReference type="EMBL" id="QBH96048.1"/>
    </source>
</evidence>
<dbReference type="Pfam" id="PF07030">
    <property type="entry name" value="Phage_Mu_Gp36"/>
    <property type="match status" value="1"/>
</dbReference>
<evidence type="ECO:0000313" key="1">
    <source>
        <dbReference type="EMBL" id="QBH95770.1"/>
    </source>
</evidence>
<dbReference type="RefSeq" id="WP_130590757.1">
    <property type="nucleotide sequence ID" value="NZ_CP034752.1"/>
</dbReference>
<dbReference type="KEGG" id="prag:EKN56_04750"/>
<gene>
    <name evidence="1" type="ORF">EKN56_04750</name>
    <name evidence="2" type="ORF">EKN56_06340</name>
</gene>
<proteinExistence type="predicted"/>
<accession>A0A411WHK0</accession>
<sequence>MRYCTLSDLERAVPKQTLIWLSHDDPASENYDAAVLEDAINYAEELADGYLVSRYPLPLSSVPTIIRDAVVYLARYWLYQRRPEGAMPEVVKDGKKDALDTLSQIQKGAISLNVKIDDTVVETNAPSVFRVSASKRLWGKSTLEKWR</sequence>
<name>A0A411WHK0_9GAMM</name>
<dbReference type="EMBL" id="CP034752">
    <property type="protein sequence ID" value="QBH96048.1"/>
    <property type="molecule type" value="Genomic_DNA"/>
</dbReference>